<evidence type="ECO:0000256" key="6">
    <source>
        <dbReference type="ARBA" id="ARBA00023222"/>
    </source>
</evidence>
<dbReference type="NCBIfam" id="NF008865">
    <property type="entry name" value="PRK11898.1"/>
    <property type="match status" value="1"/>
</dbReference>
<dbReference type="PANTHER" id="PTHR21022">
    <property type="entry name" value="PREPHENATE DEHYDRATASE P PROTEIN"/>
    <property type="match status" value="1"/>
</dbReference>
<dbReference type="Proteomes" id="UP000218810">
    <property type="component" value="Unassembled WGS sequence"/>
</dbReference>
<sequence>MVTVAYLGPPGTFTDAALHRLRADAHTSALLAGAEAVPAGTPDEALAMVRDGAADYACVPFENSVDGTVNPTGDALAAGRRLQIFAETELDVAFSILVRPGTAAEDVRVLRTHPIAAAQVRRWVGVNLPRAHIETTSSTAAGAEQVAAGDADATAAPARAGEINGLVPLAEKVADVGGARTRFVLVGRPAPPLGRTGHDRTCVIFGLPHEPNALVQALTELSIRDIDLTRIGSRPTRVERFTYLFHVDLVGHIDDPVVAEALAALHHRTADLRFLGSWPVADGVGAGAAPPDRSEAIDWIEGLRRGVDEPGVGGRAVHRQEGLEP</sequence>
<keyword evidence="5" id="KW-0057">Aromatic amino acid biosynthesis</keyword>
<evidence type="ECO:0000256" key="2">
    <source>
        <dbReference type="ARBA" id="ARBA00013147"/>
    </source>
</evidence>
<dbReference type="InterPro" id="IPR008242">
    <property type="entry name" value="Chor_mutase/pphenate_deHydtase"/>
</dbReference>
<keyword evidence="7" id="KW-0456">Lyase</keyword>
<dbReference type="PIRSF" id="PIRSF001500">
    <property type="entry name" value="Chor_mut_pdt_Ppr"/>
    <property type="match status" value="1"/>
</dbReference>
<dbReference type="FunFam" id="3.40.190.10:FF:000064">
    <property type="entry name" value="Prephenate dehydratase"/>
    <property type="match status" value="1"/>
</dbReference>
<evidence type="ECO:0000256" key="4">
    <source>
        <dbReference type="ARBA" id="ARBA00022605"/>
    </source>
</evidence>
<dbReference type="InterPro" id="IPR002912">
    <property type="entry name" value="ACT_dom"/>
</dbReference>
<evidence type="ECO:0000256" key="1">
    <source>
        <dbReference type="ARBA" id="ARBA00004741"/>
    </source>
</evidence>
<evidence type="ECO:0000256" key="5">
    <source>
        <dbReference type="ARBA" id="ARBA00023141"/>
    </source>
</evidence>
<accession>A0A2A2WTX9</accession>
<dbReference type="SUPFAM" id="SSF53850">
    <property type="entry name" value="Periplasmic binding protein-like II"/>
    <property type="match status" value="1"/>
</dbReference>
<dbReference type="Gene3D" id="3.30.70.260">
    <property type="match status" value="1"/>
</dbReference>
<reference evidence="13" key="1">
    <citation type="submission" date="2017-09" db="EMBL/GenBank/DDBJ databases">
        <authorList>
            <person name="Zhang Y."/>
            <person name="Huang X."/>
            <person name="Liu J."/>
            <person name="Lu L."/>
            <person name="Peng K."/>
        </authorList>
    </citation>
    <scope>NUCLEOTIDE SEQUENCE [LARGE SCALE GENOMIC DNA]</scope>
    <source>
        <strain evidence="13">S-XJ-1</strain>
    </source>
</reference>
<feature type="site" description="Essential for prephenate dehydratase activity" evidence="9">
    <location>
        <position position="181"/>
    </location>
</feature>
<feature type="domain" description="Prephenate dehydratase" evidence="10">
    <location>
        <begin position="3"/>
        <end position="188"/>
    </location>
</feature>
<evidence type="ECO:0000313" key="12">
    <source>
        <dbReference type="EMBL" id="PAY24595.1"/>
    </source>
</evidence>
<dbReference type="EMBL" id="NTGA01000004">
    <property type="protein sequence ID" value="PAY24595.1"/>
    <property type="molecule type" value="Genomic_DNA"/>
</dbReference>
<organism evidence="12 13">
    <name type="scientific">Dietzia natronolimnaea</name>
    <dbReference type="NCBI Taxonomy" id="161920"/>
    <lineage>
        <taxon>Bacteria</taxon>
        <taxon>Bacillati</taxon>
        <taxon>Actinomycetota</taxon>
        <taxon>Actinomycetes</taxon>
        <taxon>Mycobacteriales</taxon>
        <taxon>Dietziaceae</taxon>
        <taxon>Dietzia</taxon>
    </lineage>
</organism>
<dbReference type="Gene3D" id="3.40.190.10">
    <property type="entry name" value="Periplasmic binding protein-like II"/>
    <property type="match status" value="2"/>
</dbReference>
<evidence type="ECO:0000259" key="11">
    <source>
        <dbReference type="PROSITE" id="PS51671"/>
    </source>
</evidence>
<dbReference type="CDD" id="cd13632">
    <property type="entry name" value="PBP2_Aa-PDT_like"/>
    <property type="match status" value="1"/>
</dbReference>
<evidence type="ECO:0000256" key="9">
    <source>
        <dbReference type="PIRSR" id="PIRSR001500-2"/>
    </source>
</evidence>
<keyword evidence="13" id="KW-1185">Reference proteome</keyword>
<dbReference type="AlphaFoldDB" id="A0A2A2WTX9"/>
<keyword evidence="6" id="KW-0584">Phenylalanine biosynthesis</keyword>
<comment type="catalytic activity">
    <reaction evidence="8">
        <text>prephenate + H(+) = 3-phenylpyruvate + CO2 + H2O</text>
        <dbReference type="Rhea" id="RHEA:21648"/>
        <dbReference type="ChEBI" id="CHEBI:15377"/>
        <dbReference type="ChEBI" id="CHEBI:15378"/>
        <dbReference type="ChEBI" id="CHEBI:16526"/>
        <dbReference type="ChEBI" id="CHEBI:18005"/>
        <dbReference type="ChEBI" id="CHEBI:29934"/>
        <dbReference type="EC" id="4.2.1.51"/>
    </reaction>
</comment>
<feature type="domain" description="ACT" evidence="11">
    <location>
        <begin position="202"/>
        <end position="279"/>
    </location>
</feature>
<dbReference type="UniPathway" id="UPA00121">
    <property type="reaction ID" value="UER00345"/>
</dbReference>
<comment type="caution">
    <text evidence="12">The sequence shown here is derived from an EMBL/GenBank/DDBJ whole genome shotgun (WGS) entry which is preliminary data.</text>
</comment>
<dbReference type="GO" id="GO:0005737">
    <property type="term" value="C:cytoplasm"/>
    <property type="evidence" value="ECO:0007669"/>
    <property type="project" value="TreeGrafter"/>
</dbReference>
<dbReference type="GO" id="GO:0004664">
    <property type="term" value="F:prephenate dehydratase activity"/>
    <property type="evidence" value="ECO:0007669"/>
    <property type="project" value="UniProtKB-EC"/>
</dbReference>
<dbReference type="Pfam" id="PF00800">
    <property type="entry name" value="PDT"/>
    <property type="match status" value="1"/>
</dbReference>
<comment type="pathway">
    <text evidence="1">Amino-acid biosynthesis; L-phenylalanine biosynthesis; phenylpyruvate from prephenate: step 1/1.</text>
</comment>
<evidence type="ECO:0000313" key="13">
    <source>
        <dbReference type="Proteomes" id="UP000218810"/>
    </source>
</evidence>
<dbReference type="PROSITE" id="PS51171">
    <property type="entry name" value="PREPHENATE_DEHYDR_3"/>
    <property type="match status" value="1"/>
</dbReference>
<dbReference type="PANTHER" id="PTHR21022:SF19">
    <property type="entry name" value="PREPHENATE DEHYDRATASE-RELATED"/>
    <property type="match status" value="1"/>
</dbReference>
<name>A0A2A2WTX9_9ACTN</name>
<protein>
    <recommendedName>
        <fullName evidence="3">Prephenate dehydratase</fullName>
        <ecNumber evidence="2">4.2.1.51</ecNumber>
    </recommendedName>
</protein>
<proteinExistence type="predicted"/>
<dbReference type="OrthoDB" id="9802281at2"/>
<keyword evidence="4" id="KW-0028">Amino-acid biosynthesis</keyword>
<dbReference type="GO" id="GO:0009094">
    <property type="term" value="P:L-phenylalanine biosynthetic process"/>
    <property type="evidence" value="ECO:0007669"/>
    <property type="project" value="UniProtKB-UniPathway"/>
</dbReference>
<evidence type="ECO:0000256" key="7">
    <source>
        <dbReference type="ARBA" id="ARBA00023239"/>
    </source>
</evidence>
<dbReference type="CDD" id="cd04905">
    <property type="entry name" value="ACT_CM-PDT"/>
    <property type="match status" value="1"/>
</dbReference>
<dbReference type="InterPro" id="IPR045865">
    <property type="entry name" value="ACT-like_dom_sf"/>
</dbReference>
<evidence type="ECO:0000256" key="8">
    <source>
        <dbReference type="ARBA" id="ARBA00047848"/>
    </source>
</evidence>
<dbReference type="SUPFAM" id="SSF55021">
    <property type="entry name" value="ACT-like"/>
    <property type="match status" value="1"/>
</dbReference>
<dbReference type="PROSITE" id="PS51671">
    <property type="entry name" value="ACT"/>
    <property type="match status" value="1"/>
</dbReference>
<gene>
    <name evidence="12" type="ORF">CEY15_02000</name>
</gene>
<dbReference type="RefSeq" id="WP_095717060.1">
    <property type="nucleotide sequence ID" value="NZ_NTGA01000004.1"/>
</dbReference>
<dbReference type="InterPro" id="IPR001086">
    <property type="entry name" value="Preph_deHydtase"/>
</dbReference>
<evidence type="ECO:0000259" key="10">
    <source>
        <dbReference type="PROSITE" id="PS51171"/>
    </source>
</evidence>
<dbReference type="EC" id="4.2.1.51" evidence="2"/>
<evidence type="ECO:0000256" key="3">
    <source>
        <dbReference type="ARBA" id="ARBA00021872"/>
    </source>
</evidence>